<dbReference type="AlphaFoldDB" id="A0A433V3F0"/>
<dbReference type="Gene3D" id="3.40.50.620">
    <property type="entry name" value="HUPs"/>
    <property type="match status" value="1"/>
</dbReference>
<evidence type="ECO:0000259" key="1">
    <source>
        <dbReference type="Pfam" id="PF02698"/>
    </source>
</evidence>
<keyword evidence="3" id="KW-1185">Reference proteome</keyword>
<gene>
    <name evidence="2" type="ORF">DSM106972_074030</name>
</gene>
<reference evidence="2" key="1">
    <citation type="submission" date="2018-12" db="EMBL/GenBank/DDBJ databases">
        <authorList>
            <person name="Will S."/>
            <person name="Neumann-Schaal M."/>
            <person name="Henke P."/>
        </authorList>
    </citation>
    <scope>NUCLEOTIDE SEQUENCE</scope>
    <source>
        <strain evidence="2">PCC 7102</strain>
    </source>
</reference>
<evidence type="ECO:0000313" key="2">
    <source>
        <dbReference type="EMBL" id="RUT00632.1"/>
    </source>
</evidence>
<dbReference type="OrthoDB" id="9782395at2"/>
<dbReference type="Proteomes" id="UP000271624">
    <property type="component" value="Unassembled WGS sequence"/>
</dbReference>
<organism evidence="2 3">
    <name type="scientific">Dulcicalothrix desertica PCC 7102</name>
    <dbReference type="NCBI Taxonomy" id="232991"/>
    <lineage>
        <taxon>Bacteria</taxon>
        <taxon>Bacillati</taxon>
        <taxon>Cyanobacteriota</taxon>
        <taxon>Cyanophyceae</taxon>
        <taxon>Nostocales</taxon>
        <taxon>Calotrichaceae</taxon>
        <taxon>Dulcicalothrix</taxon>
    </lineage>
</organism>
<dbReference type="RefSeq" id="WP_127085497.1">
    <property type="nucleotide sequence ID" value="NZ_RSCL01000023.1"/>
</dbReference>
<dbReference type="PANTHER" id="PTHR30336:SF20">
    <property type="entry name" value="DUF218 DOMAIN-CONTAINING PROTEIN"/>
    <property type="match status" value="1"/>
</dbReference>
<dbReference type="PANTHER" id="PTHR30336">
    <property type="entry name" value="INNER MEMBRANE PROTEIN, PROBABLE PERMEASE"/>
    <property type="match status" value="1"/>
</dbReference>
<sequence length="201" mass="22557">MLIKYYIKQQCSAFALLVTALVILPSVVAAFNIYFYNTKNKLKSADAAIVLGAEVWQDEPSPVFRERINHAINLYNKGKVSSIIFTGGIGEDKDFAEATVGKRYAIAHGVKESDILIETKSQTTLQNLKNAKKVASRQDLSKFIIVSDPLHLKRATLMARDLGMNAYPSATPTTRYQSMESKLKFLVRETSAYFFYLMSKI</sequence>
<dbReference type="EMBL" id="RSCL01000023">
    <property type="protein sequence ID" value="RUT00632.1"/>
    <property type="molecule type" value="Genomic_DNA"/>
</dbReference>
<accession>A0A433V3F0</accession>
<protein>
    <submittedName>
        <fullName evidence="2">Multidrug MFS transporter</fullName>
    </submittedName>
</protein>
<dbReference type="InterPro" id="IPR003848">
    <property type="entry name" value="DUF218"/>
</dbReference>
<dbReference type="Pfam" id="PF02698">
    <property type="entry name" value="DUF218"/>
    <property type="match status" value="1"/>
</dbReference>
<comment type="caution">
    <text evidence="2">The sequence shown here is derived from an EMBL/GenBank/DDBJ whole genome shotgun (WGS) entry which is preliminary data.</text>
</comment>
<feature type="domain" description="DUF218" evidence="1">
    <location>
        <begin position="46"/>
        <end position="189"/>
    </location>
</feature>
<dbReference type="InterPro" id="IPR014729">
    <property type="entry name" value="Rossmann-like_a/b/a_fold"/>
</dbReference>
<dbReference type="GO" id="GO:0005886">
    <property type="term" value="C:plasma membrane"/>
    <property type="evidence" value="ECO:0007669"/>
    <property type="project" value="TreeGrafter"/>
</dbReference>
<proteinExistence type="predicted"/>
<dbReference type="InterPro" id="IPR051599">
    <property type="entry name" value="Cell_Envelope_Assoc"/>
</dbReference>
<evidence type="ECO:0000313" key="3">
    <source>
        <dbReference type="Proteomes" id="UP000271624"/>
    </source>
</evidence>
<name>A0A433V3F0_9CYAN</name>
<reference evidence="2" key="2">
    <citation type="journal article" date="2019" name="Genome Biol. Evol.">
        <title>Day and night: Metabolic profiles and evolutionary relationships of six axenic non-marine cyanobacteria.</title>
        <authorList>
            <person name="Will S.E."/>
            <person name="Henke P."/>
            <person name="Boedeker C."/>
            <person name="Huang S."/>
            <person name="Brinkmann H."/>
            <person name="Rohde M."/>
            <person name="Jarek M."/>
            <person name="Friedl T."/>
            <person name="Seufert S."/>
            <person name="Schumacher M."/>
            <person name="Overmann J."/>
            <person name="Neumann-Schaal M."/>
            <person name="Petersen J."/>
        </authorList>
    </citation>
    <scope>NUCLEOTIDE SEQUENCE [LARGE SCALE GENOMIC DNA]</scope>
    <source>
        <strain evidence="2">PCC 7102</strain>
    </source>
</reference>
<dbReference type="CDD" id="cd06259">
    <property type="entry name" value="YdcF-like"/>
    <property type="match status" value="1"/>
</dbReference>